<evidence type="ECO:0000259" key="1">
    <source>
        <dbReference type="Pfam" id="PF11841"/>
    </source>
</evidence>
<protein>
    <recommendedName>
        <fullName evidence="1">ELMO armadillo-like helical domain-containing protein</fullName>
    </recommendedName>
</protein>
<dbReference type="eggNOG" id="KOG2999">
    <property type="taxonomic scope" value="Eukaryota"/>
</dbReference>
<dbReference type="Gene3D" id="1.25.10.10">
    <property type="entry name" value="Leucine-rich Repeat Variant"/>
    <property type="match status" value="1"/>
</dbReference>
<reference evidence="3" key="1">
    <citation type="submission" date="2003-08" db="EMBL/GenBank/DDBJ databases">
        <authorList>
            <person name="Birren B."/>
            <person name="Nusbaum C."/>
            <person name="Abebe A."/>
            <person name="Abouelleil A."/>
            <person name="Adekoya E."/>
            <person name="Ait-zahra M."/>
            <person name="Allen N."/>
            <person name="Allen T."/>
            <person name="An P."/>
            <person name="Anderson M."/>
            <person name="Anderson S."/>
            <person name="Arachchi H."/>
            <person name="Armbruster J."/>
            <person name="Bachantsang P."/>
            <person name="Baldwin J."/>
            <person name="Barry A."/>
            <person name="Bayul T."/>
            <person name="Blitshsteyn B."/>
            <person name="Bloom T."/>
            <person name="Blye J."/>
            <person name="Boguslavskiy L."/>
            <person name="Borowsky M."/>
            <person name="Boukhgalter B."/>
            <person name="Brunache A."/>
            <person name="Butler J."/>
            <person name="Calixte N."/>
            <person name="Calvo S."/>
            <person name="Camarata J."/>
            <person name="Campo K."/>
            <person name="Chang J."/>
            <person name="Cheshatsang Y."/>
            <person name="Citroen M."/>
            <person name="Collymore A."/>
            <person name="Considine T."/>
            <person name="Cook A."/>
            <person name="Cooke P."/>
            <person name="Corum B."/>
            <person name="Cuomo C."/>
            <person name="David R."/>
            <person name="Dawoe T."/>
            <person name="Degray S."/>
            <person name="Dodge S."/>
            <person name="Dooley K."/>
            <person name="Dorje P."/>
            <person name="Dorjee K."/>
            <person name="Dorris L."/>
            <person name="Duffey N."/>
            <person name="Dupes A."/>
            <person name="Elkins T."/>
            <person name="Engels R."/>
            <person name="Erickson J."/>
            <person name="Farina A."/>
            <person name="Faro S."/>
            <person name="Ferreira P."/>
            <person name="Fischer H."/>
            <person name="Fitzgerald M."/>
            <person name="Foley K."/>
            <person name="Gage D."/>
            <person name="Galagan J."/>
            <person name="Gearin G."/>
            <person name="Gnerre S."/>
            <person name="Gnirke A."/>
            <person name="Goyette A."/>
            <person name="Graham J."/>
            <person name="Grandbois E."/>
            <person name="Gyaltsen K."/>
            <person name="Hafez N."/>
            <person name="Hagopian D."/>
            <person name="Hagos B."/>
            <person name="Hall J."/>
            <person name="Hatcher B."/>
            <person name="Heller A."/>
            <person name="Higgins H."/>
            <person name="Honan T."/>
            <person name="Horn A."/>
            <person name="Houde N."/>
            <person name="Hughes L."/>
            <person name="Hulme W."/>
            <person name="Husby E."/>
            <person name="Iliev I."/>
            <person name="Jaffe D."/>
            <person name="Jones C."/>
            <person name="Kamal M."/>
            <person name="Kamat A."/>
            <person name="Kamvysselis M."/>
            <person name="Karlsson E."/>
            <person name="Kells C."/>
            <person name="Kieu A."/>
            <person name="Kisner P."/>
            <person name="Kodira C."/>
            <person name="Kulbokas E."/>
            <person name="Labutti K."/>
            <person name="Lama D."/>
            <person name="Landers T."/>
            <person name="Leger J."/>
            <person name="Levine S."/>
            <person name="Lewis D."/>
            <person name="Lewis T."/>
            <person name="Lindblad-toh K."/>
            <person name="Liu X."/>
            <person name="Lokyitsang T."/>
            <person name="Lokyitsang Y."/>
            <person name="Lucien O."/>
            <person name="Lui A."/>
            <person name="Ma L.J."/>
            <person name="Mabbitt R."/>
            <person name="Macdonald J."/>
            <person name="Maclean C."/>
            <person name="Major J."/>
            <person name="Manning J."/>
            <person name="Marabella R."/>
            <person name="Maru K."/>
            <person name="Matthews C."/>
            <person name="Mauceli E."/>
            <person name="Mccarthy M."/>
            <person name="Mcdonough S."/>
            <person name="Mcghee T."/>
            <person name="Meldrim J."/>
            <person name="Meneus L."/>
            <person name="Mesirov J."/>
            <person name="Mihalev A."/>
            <person name="Mihova T."/>
            <person name="Mikkelsen T."/>
            <person name="Mlenga V."/>
            <person name="Moru K."/>
            <person name="Mozes J."/>
            <person name="Mulrain L."/>
            <person name="Munson G."/>
            <person name="Naylor J."/>
            <person name="Newes C."/>
            <person name="Nguyen C."/>
            <person name="Nguyen N."/>
            <person name="Nguyen T."/>
            <person name="Nicol R."/>
            <person name="Nielsen C."/>
            <person name="Nizzari M."/>
            <person name="Norbu C."/>
            <person name="Norbu N."/>
            <person name="O'donnell P."/>
            <person name="Okoawo O."/>
            <person name="O'leary S."/>
            <person name="Omotosho B."/>
            <person name="O'neill K."/>
            <person name="Osman S."/>
            <person name="Parker S."/>
            <person name="Perrin D."/>
            <person name="Phunkhang P."/>
            <person name="Piqani B."/>
            <person name="Purcell S."/>
            <person name="Rachupka T."/>
            <person name="Ramasamy U."/>
            <person name="Rameau R."/>
            <person name="Ray V."/>
            <person name="Raymond C."/>
            <person name="Retta R."/>
            <person name="Richardson S."/>
            <person name="Rise C."/>
            <person name="Rodriguez J."/>
            <person name="Rogers J."/>
            <person name="Rogov P."/>
            <person name="Rutman M."/>
            <person name="Schupbach R."/>
            <person name="Seaman C."/>
            <person name="Settipalli S."/>
            <person name="Sharpe T."/>
            <person name="Sheridan J."/>
            <person name="Sherpa N."/>
            <person name="Shi J."/>
            <person name="Smirnov S."/>
            <person name="Smith C."/>
            <person name="Sougnez C."/>
            <person name="Spencer B."/>
            <person name="Stalker J."/>
            <person name="Stange-thomann N."/>
            <person name="Stavropoulos S."/>
            <person name="Stetson K."/>
            <person name="Stone C."/>
            <person name="Stone S."/>
            <person name="Stubbs M."/>
            <person name="Talamas J."/>
            <person name="Tchuinga P."/>
            <person name="Tenzing P."/>
            <person name="Tesfaye S."/>
            <person name="Theodore J."/>
            <person name="Thoulutsang Y."/>
            <person name="Topham K."/>
            <person name="Towey S."/>
            <person name="Tsamla T."/>
            <person name="Tsomo N."/>
            <person name="Vallee D."/>
            <person name="Vassiliev H."/>
            <person name="Venkataraman V."/>
            <person name="Vinson J."/>
            <person name="Vo A."/>
            <person name="Wade C."/>
            <person name="Wang S."/>
            <person name="Wangchuk T."/>
            <person name="Wangdi T."/>
            <person name="Whittaker C."/>
            <person name="Wilkinson J."/>
            <person name="Wu Y."/>
            <person name="Wyman D."/>
            <person name="Yadav S."/>
            <person name="Yang S."/>
            <person name="Yang X."/>
            <person name="Yeager S."/>
            <person name="Yee E."/>
            <person name="Young G."/>
            <person name="Zainoun J."/>
            <person name="Zembeck L."/>
            <person name="Zimmer A."/>
            <person name="Zody M."/>
            <person name="Lander E."/>
        </authorList>
    </citation>
    <scope>NUCLEOTIDE SEQUENCE [LARGE SCALE GENOMIC DNA]</scope>
</reference>
<reference evidence="2" key="3">
    <citation type="submission" date="2025-09" db="UniProtKB">
        <authorList>
            <consortium name="Ensembl"/>
        </authorList>
    </citation>
    <scope>IDENTIFICATION</scope>
</reference>
<dbReference type="GO" id="GO:0048870">
    <property type="term" value="P:cell motility"/>
    <property type="evidence" value="ECO:0007669"/>
    <property type="project" value="TreeGrafter"/>
</dbReference>
<dbReference type="InterPro" id="IPR024574">
    <property type="entry name" value="ELMO_ARM"/>
</dbReference>
<accession>H2Y8B2</accession>
<organism evidence="2 3">
    <name type="scientific">Ciona savignyi</name>
    <name type="common">Pacific transparent sea squirt</name>
    <dbReference type="NCBI Taxonomy" id="51511"/>
    <lineage>
        <taxon>Eukaryota</taxon>
        <taxon>Metazoa</taxon>
        <taxon>Chordata</taxon>
        <taxon>Tunicata</taxon>
        <taxon>Ascidiacea</taxon>
        <taxon>Phlebobranchia</taxon>
        <taxon>Cionidae</taxon>
        <taxon>Ciona</taxon>
    </lineage>
</organism>
<dbReference type="InterPro" id="IPR011989">
    <property type="entry name" value="ARM-like"/>
</dbReference>
<name>H2Y8B2_CIOSA</name>
<dbReference type="AlphaFoldDB" id="H2Y8B2"/>
<evidence type="ECO:0000313" key="2">
    <source>
        <dbReference type="Ensembl" id="ENSCSAVP00000001560.1"/>
    </source>
</evidence>
<dbReference type="PANTHER" id="PTHR12771:SF56">
    <property type="entry name" value="CED-12"/>
    <property type="match status" value="1"/>
</dbReference>
<proteinExistence type="predicted"/>
<dbReference type="STRING" id="51511.ENSCSAVP00000001560"/>
<evidence type="ECO:0000313" key="3">
    <source>
        <dbReference type="Proteomes" id="UP000007875"/>
    </source>
</evidence>
<sequence>YPPPSPQIKRDVLKIAISFPDSPPRLYEINQKTSLKNNISEFCKAWSIPDPHDYALQVSDSQLYITEENRHEVRDGSLLNLTTAPWKAAESLMRQIRKPETAEGKVAALMKISKLSADPTFSEEFIRHKGVEWIVSSVEKGTLQVGRLRWCWGESLAYALTAFLEVMDHAIISWEQALNKEFIKKIANYVNKTSETDATILQRSLGILECAVVNSHALYQEISDAITIGNLLTHLQNLNCGLYAISLFFVMMCLFMKSPSDTGKKISDSMAQKQIRTVILNHVIRTQRAIGSKMAHQLYVLQVLTFNLLEERMMCKLD</sequence>
<dbReference type="InParanoid" id="H2Y8B2"/>
<dbReference type="InterPro" id="IPR050868">
    <property type="entry name" value="ELMO_domain-containing"/>
</dbReference>
<dbReference type="GO" id="GO:0007015">
    <property type="term" value="P:actin filament organization"/>
    <property type="evidence" value="ECO:0007669"/>
    <property type="project" value="TreeGrafter"/>
</dbReference>
<dbReference type="PANTHER" id="PTHR12771">
    <property type="entry name" value="ENGULFMENT AND CELL MOTILITY"/>
    <property type="match status" value="1"/>
</dbReference>
<dbReference type="Proteomes" id="UP000007875">
    <property type="component" value="Unassembled WGS sequence"/>
</dbReference>
<dbReference type="GeneTree" id="ENSGT00940000159236"/>
<keyword evidence="3" id="KW-1185">Reference proteome</keyword>
<dbReference type="GO" id="GO:0005886">
    <property type="term" value="C:plasma membrane"/>
    <property type="evidence" value="ECO:0007669"/>
    <property type="project" value="TreeGrafter"/>
</dbReference>
<dbReference type="Ensembl" id="ENSCSAVT00000001580.1">
    <property type="protein sequence ID" value="ENSCSAVP00000001560.1"/>
    <property type="gene ID" value="ENSCSAVG00000000888.1"/>
</dbReference>
<feature type="domain" description="ELMO armadillo-like helical" evidence="1">
    <location>
        <begin position="120"/>
        <end position="284"/>
    </location>
</feature>
<dbReference type="OMA" id="DFNKARK"/>
<dbReference type="Pfam" id="PF11841">
    <property type="entry name" value="ELMO_ARM"/>
    <property type="match status" value="1"/>
</dbReference>
<dbReference type="HOGENOM" id="CLU_075973_0_0_1"/>
<reference evidence="2" key="2">
    <citation type="submission" date="2025-08" db="UniProtKB">
        <authorList>
            <consortium name="Ensembl"/>
        </authorList>
    </citation>
    <scope>IDENTIFICATION</scope>
</reference>